<feature type="region of interest" description="Disordered" evidence="4">
    <location>
        <begin position="663"/>
        <end position="707"/>
    </location>
</feature>
<dbReference type="InterPro" id="IPR050177">
    <property type="entry name" value="Lipid_A_modif_metabolic_enz"/>
</dbReference>
<protein>
    <submittedName>
        <fullName evidence="7">Short-chain dehydrogenase/reductase family 42E member 2</fullName>
    </submittedName>
</protein>
<evidence type="ECO:0000256" key="1">
    <source>
        <dbReference type="ARBA" id="ARBA00009219"/>
    </source>
</evidence>
<evidence type="ECO:0000259" key="5">
    <source>
        <dbReference type="Pfam" id="PF01073"/>
    </source>
</evidence>
<dbReference type="AlphaFoldDB" id="A0A3Q0E4X4"/>
<sequence>MKPTSAVSSPEACKAARQAPQQKTQAKPTKAPKQKVLVTGGGGYLGFSLGSTLAKSGASVILLDLRRPQWELSSGTEFIQADVRDEEALYRAFEGVDCVFHVASYGMSGAEKLQKEQIESINVGGTKLVIDVCVRQRVPRLVYTSTVNVAFGGKPIDQGDEDSVPYFPLDKHMDHYSRTKAIADQLILMANGTPLPGGGTLRTCVLRPPGIYGPEEQRHLPRVASHIKRRLFMFRFGDRRTRMNWVHVLNLVQAHVLAAEALTAAKGYVAGGQAYYINDGESVNLFEWMAPLFEKLGYSQPWIQVPTSWVYLTAAVMEHVHLALRPICSIPPLLTRSEVCSVTVTHTFQIAKARAQLGYTPDKFSFADAVERYVQSSTRRPRGSTARALLRLLQQKSSGGKFICHQFSCSTQHFSRGPEALLTRRLWPGPPCALDLDTVLSRRRAGTQRQSSRSGPPASARAQRPQRRLRKRRRPPGGGRVSARQPSPAPAPAPARPLLPQPSASATPGRLRPGTHARSPRAAAAPARLAVACARVPSTRPRIPGSFQRPRAPPAPWERSIRPARPLLRPRSAGPRAPLAAPRHSRGARSPCTLERRAASLCQLLWILAAVAGSWSAVGLDLVDRAEEGGGASPLVVKLTGLSVCFCKMGEVMQINGDVIGERIASGSSEGPPPGAAPPPGTQRVGAALPSRPLQGPKPHSSPGPPN</sequence>
<dbReference type="InterPro" id="IPR002225">
    <property type="entry name" value="3Beta_OHSteriod_DH/Estase"/>
</dbReference>
<feature type="compositionally biased region" description="Low complexity" evidence="4">
    <location>
        <begin position="563"/>
        <end position="582"/>
    </location>
</feature>
<organism evidence="6 7">
    <name type="scientific">Carlito syrichta</name>
    <name type="common">Philippine tarsier</name>
    <name type="synonym">Tarsius syrichta</name>
    <dbReference type="NCBI Taxonomy" id="1868482"/>
    <lineage>
        <taxon>Eukaryota</taxon>
        <taxon>Metazoa</taxon>
        <taxon>Chordata</taxon>
        <taxon>Craniata</taxon>
        <taxon>Vertebrata</taxon>
        <taxon>Euteleostomi</taxon>
        <taxon>Mammalia</taxon>
        <taxon>Eutheria</taxon>
        <taxon>Euarchontoglires</taxon>
        <taxon>Primates</taxon>
        <taxon>Haplorrhini</taxon>
        <taxon>Tarsiiformes</taxon>
        <taxon>Tarsiidae</taxon>
        <taxon>Carlito</taxon>
    </lineage>
</organism>
<evidence type="ECO:0000313" key="6">
    <source>
        <dbReference type="Proteomes" id="UP000189704"/>
    </source>
</evidence>
<feature type="domain" description="3-beta hydroxysteroid dehydrogenase/isomerase" evidence="5">
    <location>
        <begin position="37"/>
        <end position="302"/>
    </location>
</feature>
<dbReference type="Proteomes" id="UP000189704">
    <property type="component" value="Unplaced"/>
</dbReference>
<evidence type="ECO:0000256" key="3">
    <source>
        <dbReference type="ARBA" id="ARBA00023027"/>
    </source>
</evidence>
<feature type="compositionally biased region" description="Pro residues" evidence="4">
    <location>
        <begin position="487"/>
        <end position="500"/>
    </location>
</feature>
<proteinExistence type="inferred from homology"/>
<feature type="region of interest" description="Disordered" evidence="4">
    <location>
        <begin position="443"/>
        <end position="589"/>
    </location>
</feature>
<dbReference type="SUPFAM" id="SSF51735">
    <property type="entry name" value="NAD(P)-binding Rossmann-fold domains"/>
    <property type="match status" value="1"/>
</dbReference>
<feature type="region of interest" description="Disordered" evidence="4">
    <location>
        <begin position="1"/>
        <end position="33"/>
    </location>
</feature>
<feature type="compositionally biased region" description="Basic residues" evidence="4">
    <location>
        <begin position="464"/>
        <end position="475"/>
    </location>
</feature>
<dbReference type="GO" id="GO:0016616">
    <property type="term" value="F:oxidoreductase activity, acting on the CH-OH group of donors, NAD or NADP as acceptor"/>
    <property type="evidence" value="ECO:0007669"/>
    <property type="project" value="InterPro"/>
</dbReference>
<evidence type="ECO:0000256" key="4">
    <source>
        <dbReference type="SAM" id="MobiDB-lite"/>
    </source>
</evidence>
<dbReference type="GeneID" id="103264129"/>
<dbReference type="RefSeq" id="XP_021569967.1">
    <property type="nucleotide sequence ID" value="XM_021714292.1"/>
</dbReference>
<keyword evidence="2" id="KW-0560">Oxidoreductase</keyword>
<feature type="compositionally biased region" description="Pro residues" evidence="4">
    <location>
        <begin position="671"/>
        <end position="681"/>
    </location>
</feature>
<gene>
    <name evidence="7" type="primary">SDR42E2</name>
</gene>
<evidence type="ECO:0000313" key="7">
    <source>
        <dbReference type="RefSeq" id="XP_021569967.1"/>
    </source>
</evidence>
<dbReference type="FunFam" id="3.40.50.720:FF:000138">
    <property type="entry name" value="Short-chain dehydrogenase/reductase family 42E member 1"/>
    <property type="match status" value="1"/>
</dbReference>
<dbReference type="KEGG" id="csyr:103264129"/>
<dbReference type="InterPro" id="IPR036291">
    <property type="entry name" value="NAD(P)-bd_dom_sf"/>
</dbReference>
<evidence type="ECO:0000256" key="2">
    <source>
        <dbReference type="ARBA" id="ARBA00023002"/>
    </source>
</evidence>
<keyword evidence="6" id="KW-1185">Reference proteome</keyword>
<reference evidence="7" key="1">
    <citation type="submission" date="2025-08" db="UniProtKB">
        <authorList>
            <consortium name="RefSeq"/>
        </authorList>
    </citation>
    <scope>IDENTIFICATION</scope>
</reference>
<dbReference type="CTD" id="100288072"/>
<dbReference type="GO" id="GO:0006694">
    <property type="term" value="P:steroid biosynthetic process"/>
    <property type="evidence" value="ECO:0007669"/>
    <property type="project" value="InterPro"/>
</dbReference>
<name>A0A3Q0E4X4_CARSF</name>
<keyword evidence="3" id="KW-0520">NAD</keyword>
<dbReference type="Pfam" id="PF01073">
    <property type="entry name" value="3Beta_HSD"/>
    <property type="match status" value="1"/>
</dbReference>
<accession>A0A3Q0E4X4</accession>
<dbReference type="PANTHER" id="PTHR43245">
    <property type="entry name" value="BIFUNCTIONAL POLYMYXIN RESISTANCE PROTEIN ARNA"/>
    <property type="match status" value="1"/>
</dbReference>
<dbReference type="OrthoDB" id="2735536at2759"/>
<feature type="compositionally biased region" description="Low complexity" evidence="4">
    <location>
        <begin position="520"/>
        <end position="537"/>
    </location>
</feature>
<dbReference type="Gene3D" id="3.40.50.720">
    <property type="entry name" value="NAD(P)-binding Rossmann-like Domain"/>
    <property type="match status" value="1"/>
</dbReference>
<feature type="compositionally biased region" description="Low complexity" evidence="4">
    <location>
        <begin position="448"/>
        <end position="463"/>
    </location>
</feature>
<comment type="similarity">
    <text evidence="1">Belongs to the 3-beta-HSD family.</text>
</comment>
<dbReference type="PANTHER" id="PTHR43245:SF51">
    <property type="entry name" value="SHORT CHAIN DEHYDROGENASE_REDUCTASE FAMILY 42E, MEMBER 2"/>
    <property type="match status" value="1"/>
</dbReference>
<dbReference type="STRING" id="1868482.ENSTSYP00000010073"/>